<protein>
    <submittedName>
        <fullName evidence="3">Putative integral inner membrane protein (Small basic protein)</fullName>
    </submittedName>
</protein>
<keyword evidence="1" id="KW-1003">Cell membrane</keyword>
<evidence type="ECO:0000256" key="2">
    <source>
        <dbReference type="SAM" id="Phobius"/>
    </source>
</evidence>
<keyword evidence="2" id="KW-1133">Transmembrane helix</keyword>
<name>A0A6F8ZFM9_9FIRM</name>
<dbReference type="Proteomes" id="UP000503399">
    <property type="component" value="Chromosome"/>
</dbReference>
<proteinExistence type="inferred from homology"/>
<feature type="transmembrane region" description="Helical" evidence="2">
    <location>
        <begin position="83"/>
        <end position="107"/>
    </location>
</feature>
<accession>A0A6F8ZFM9</accession>
<dbReference type="GO" id="GO:0005886">
    <property type="term" value="C:plasma membrane"/>
    <property type="evidence" value="ECO:0007669"/>
    <property type="project" value="UniProtKB-SubCell"/>
</dbReference>
<organism evidence="3 4">
    <name type="scientific">Candidatus Hydrogenisulfobacillus filiaventi</name>
    <dbReference type="NCBI Taxonomy" id="2707344"/>
    <lineage>
        <taxon>Bacteria</taxon>
        <taxon>Bacillati</taxon>
        <taxon>Bacillota</taxon>
        <taxon>Clostridia</taxon>
        <taxon>Eubacteriales</taxon>
        <taxon>Clostridiales Family XVII. Incertae Sedis</taxon>
        <taxon>Candidatus Hydrogenisulfobacillus</taxon>
    </lineage>
</organism>
<dbReference type="EMBL" id="LR778114">
    <property type="protein sequence ID" value="CAB1128470.1"/>
    <property type="molecule type" value="Genomic_DNA"/>
</dbReference>
<dbReference type="PIRSF" id="PIRSF018579">
    <property type="entry name" value="Sbp"/>
    <property type="match status" value="1"/>
</dbReference>
<comment type="similarity">
    <text evidence="1">Belongs to the sbp family.</text>
</comment>
<gene>
    <name evidence="3" type="primary">sbp</name>
    <name evidence="3" type="ORF">R50_0964</name>
</gene>
<dbReference type="InterPro" id="IPR009709">
    <property type="entry name" value="DUF1290"/>
</dbReference>
<reference evidence="3 4" key="1">
    <citation type="submission" date="2020-02" db="EMBL/GenBank/DDBJ databases">
        <authorList>
            <person name="Hogendoorn C."/>
        </authorList>
    </citation>
    <scope>NUCLEOTIDE SEQUENCE [LARGE SCALE GENOMIC DNA]</scope>
    <source>
        <strain evidence="3">R501</strain>
    </source>
</reference>
<dbReference type="Pfam" id="PF06947">
    <property type="entry name" value="DUF1290"/>
    <property type="match status" value="1"/>
</dbReference>
<dbReference type="AlphaFoldDB" id="A0A6F8ZFM9"/>
<dbReference type="KEGG" id="hfv:R50_0964"/>
<feature type="transmembrane region" description="Helical" evidence="2">
    <location>
        <begin position="30"/>
        <end position="50"/>
    </location>
</feature>
<keyword evidence="1 2" id="KW-0472">Membrane</keyword>
<keyword evidence="4" id="KW-1185">Reference proteome</keyword>
<keyword evidence="1 2" id="KW-0812">Transmembrane</keyword>
<evidence type="ECO:0000256" key="1">
    <source>
        <dbReference type="PIRNR" id="PIRNR018579"/>
    </source>
</evidence>
<evidence type="ECO:0000313" key="4">
    <source>
        <dbReference type="Proteomes" id="UP000503399"/>
    </source>
</evidence>
<comment type="subcellular location">
    <subcellularLocation>
        <location evidence="1">Cell membrane</location>
        <topology evidence="1">Multi-pass membrane protein</topology>
    </subcellularLocation>
</comment>
<evidence type="ECO:0000313" key="3">
    <source>
        <dbReference type="EMBL" id="CAB1128470.1"/>
    </source>
</evidence>
<sequence length="128" mass="13577">MLWIVLAGLALGILAGMALPIVVPVSFAHYLSIALLAALDSVFGGIRAGLDHRFDGVVFVTGLVSNAVLAALLTYFGDKLGVQLYYAALFAFGFRIFQNLGAIRHLLLDRARHARRAGELAAGRGPSV</sequence>
<feature type="transmembrane region" description="Helical" evidence="2">
    <location>
        <begin position="57"/>
        <end position="77"/>
    </location>
</feature>